<dbReference type="Pfam" id="PF02368">
    <property type="entry name" value="Big_2"/>
    <property type="match status" value="1"/>
</dbReference>
<comment type="caution">
    <text evidence="4">The sequence shown here is derived from an EMBL/GenBank/DDBJ whole genome shotgun (WGS) entry which is preliminary data.</text>
</comment>
<evidence type="ECO:0000313" key="5">
    <source>
        <dbReference type="Proteomes" id="UP001300012"/>
    </source>
</evidence>
<dbReference type="SUPFAM" id="SSF51126">
    <property type="entry name" value="Pectin lyase-like"/>
    <property type="match status" value="1"/>
</dbReference>
<dbReference type="SMART" id="SM00060">
    <property type="entry name" value="FN3"/>
    <property type="match status" value="1"/>
</dbReference>
<dbReference type="Proteomes" id="UP001300012">
    <property type="component" value="Unassembled WGS sequence"/>
</dbReference>
<dbReference type="Gene3D" id="1.20.1270.90">
    <property type="entry name" value="AF1782-like"/>
    <property type="match status" value="1"/>
</dbReference>
<accession>A0ABT1YJU6</accession>
<dbReference type="InterPro" id="IPR003343">
    <property type="entry name" value="Big_2"/>
</dbReference>
<dbReference type="Pfam" id="PF00754">
    <property type="entry name" value="F5_F8_type_C"/>
    <property type="match status" value="2"/>
</dbReference>
<reference evidence="4 5" key="1">
    <citation type="submission" date="2022-08" db="EMBL/GenBank/DDBJ databases">
        <title>Paenibacillus endoradicis sp. nov., Paenibacillus radicibacter sp. nov and Paenibacillus pararadicis sp. nov., three cold-adapted plant growth-promoting bacteria isolated from root of Larix gmelinii in Great Khingan.</title>
        <authorList>
            <person name="Xue H."/>
        </authorList>
    </citation>
    <scope>NUCLEOTIDE SEQUENCE [LARGE SCALE GENOMIC DNA]</scope>
    <source>
        <strain evidence="4 5">N5-1-1-5</strain>
    </source>
</reference>
<dbReference type="CDD" id="cd00063">
    <property type="entry name" value="FN3"/>
    <property type="match status" value="1"/>
</dbReference>
<dbReference type="InterPro" id="IPR002105">
    <property type="entry name" value="Dockerin_1_rpt"/>
</dbReference>
<feature type="domain" description="F5/8 type C" evidence="1">
    <location>
        <begin position="963"/>
        <end position="1109"/>
    </location>
</feature>
<dbReference type="CDD" id="cd08547">
    <property type="entry name" value="Type_II_cohesin"/>
    <property type="match status" value="1"/>
</dbReference>
<evidence type="ECO:0000259" key="1">
    <source>
        <dbReference type="PROSITE" id="PS50022"/>
    </source>
</evidence>
<dbReference type="Gene3D" id="2.60.40.680">
    <property type="match status" value="1"/>
</dbReference>
<dbReference type="Gene3D" id="2.60.120.260">
    <property type="entry name" value="Galactose-binding domain-like"/>
    <property type="match status" value="2"/>
</dbReference>
<dbReference type="InterPro" id="IPR018247">
    <property type="entry name" value="EF_Hand_1_Ca_BS"/>
</dbReference>
<dbReference type="SUPFAM" id="SSF49384">
    <property type="entry name" value="Carbohydrate-binding domain"/>
    <property type="match status" value="1"/>
</dbReference>
<dbReference type="Gene3D" id="2.60.40.1080">
    <property type="match status" value="1"/>
</dbReference>
<dbReference type="EMBL" id="JANQBD010000014">
    <property type="protein sequence ID" value="MCR8633429.1"/>
    <property type="molecule type" value="Genomic_DNA"/>
</dbReference>
<dbReference type="Gene3D" id="1.10.1330.10">
    <property type="entry name" value="Dockerin domain"/>
    <property type="match status" value="1"/>
</dbReference>
<evidence type="ECO:0000259" key="2">
    <source>
        <dbReference type="PROSITE" id="PS50853"/>
    </source>
</evidence>
<dbReference type="SMART" id="SM00635">
    <property type="entry name" value="BID_2"/>
    <property type="match status" value="1"/>
</dbReference>
<dbReference type="SUPFAM" id="SSF49265">
    <property type="entry name" value="Fibronectin type III"/>
    <property type="match status" value="1"/>
</dbReference>
<dbReference type="SUPFAM" id="SSF49785">
    <property type="entry name" value="Galactose-binding domain-like"/>
    <property type="match status" value="2"/>
</dbReference>
<dbReference type="SUPFAM" id="SSF49373">
    <property type="entry name" value="Invasin/intimin cell-adhesion fragments"/>
    <property type="match status" value="1"/>
</dbReference>
<dbReference type="InterPro" id="IPR036439">
    <property type="entry name" value="Dockerin_dom_sf"/>
</dbReference>
<name>A0ABT1YJU6_9BACL</name>
<dbReference type="InterPro" id="IPR036116">
    <property type="entry name" value="FN3_sf"/>
</dbReference>
<dbReference type="InterPro" id="IPR013783">
    <property type="entry name" value="Ig-like_fold"/>
</dbReference>
<evidence type="ECO:0000259" key="3">
    <source>
        <dbReference type="PROSITE" id="PS51766"/>
    </source>
</evidence>
<dbReference type="PROSITE" id="PS00018">
    <property type="entry name" value="EF_HAND_1"/>
    <property type="match status" value="2"/>
</dbReference>
<dbReference type="InterPro" id="IPR008964">
    <property type="entry name" value="Invasin/intimin_cell_adhesion"/>
</dbReference>
<feature type="domain" description="F5/8 type C" evidence="1">
    <location>
        <begin position="22"/>
        <end position="191"/>
    </location>
</feature>
<dbReference type="PROSITE" id="PS50853">
    <property type="entry name" value="FN3"/>
    <property type="match status" value="1"/>
</dbReference>
<dbReference type="InterPro" id="IPR003961">
    <property type="entry name" value="FN3_dom"/>
</dbReference>
<dbReference type="PROSITE" id="PS51766">
    <property type="entry name" value="DOCKERIN"/>
    <property type="match status" value="1"/>
</dbReference>
<dbReference type="InterPro" id="IPR002102">
    <property type="entry name" value="Cohesin_dom"/>
</dbReference>
<dbReference type="RefSeq" id="WP_258215003.1">
    <property type="nucleotide sequence ID" value="NZ_JANQBD010000014.1"/>
</dbReference>
<proteinExistence type="predicted"/>
<protein>
    <submittedName>
        <fullName evidence="4">Discoidin domain-containing protein</fullName>
    </submittedName>
</protein>
<feature type="domain" description="Fibronectin type-III" evidence="2">
    <location>
        <begin position="1150"/>
        <end position="1241"/>
    </location>
</feature>
<dbReference type="InterPro" id="IPR008979">
    <property type="entry name" value="Galactose-bd-like_sf"/>
</dbReference>
<keyword evidence="5" id="KW-1185">Reference proteome</keyword>
<dbReference type="SUPFAM" id="SSF63446">
    <property type="entry name" value="Type I dockerin domain"/>
    <property type="match status" value="1"/>
</dbReference>
<dbReference type="CDD" id="cd14254">
    <property type="entry name" value="Dockerin_II"/>
    <property type="match status" value="1"/>
</dbReference>
<gene>
    <name evidence="4" type="ORF">NV381_19795</name>
</gene>
<feature type="domain" description="Dockerin" evidence="3">
    <location>
        <begin position="1557"/>
        <end position="1618"/>
    </location>
</feature>
<dbReference type="InterPro" id="IPR008965">
    <property type="entry name" value="CBM2/CBM3_carb-bd_dom_sf"/>
</dbReference>
<sequence length="1618" mass="173670">MSRVKKRAGFRILTGFIIAIVMALSSVPVYADFIPIDYALNSTVGSIKTSSIRAGSKPENVFKAGISDYWDVDQSQSTSASVSQGKNQFWIAVDLKEQKDIFQFVVNFQTNFTQLKQRVSQYRIEYTNDTDKWSALSTTTIEGSGGLANYNKPVGWTTAVTQNTADLVDGNGNKTMTYTLDNMINARYVMLTGEMIQGASFIRIYNFMANGKQEIDPKPPVVYPTENIADILPVYSGMSQTIGRPALVELNGNVPKFTVKAKKDIVIGGVLKDPGGNPIYTFPQQNLGKDALLEITPSATASLKGTYVMNFNLSDNGKQYYDSYYFTAVTGSSAYNDSTPYPAVDKGSDGKLVYFPDYKGNRVIDYSDVGYKGGGVAIPNVPVKIILEPIPGNGDDYTRIQNAIDALSRIAPDANGFRGAILLKAGTYRTSNTLKISASGIVIKGEGNGMIDKNAPAITPDNWYDYAQSENPESGVTKIVATWKSLAYDKSTAIINVAGGRESVSEAAIHVVDQYVPAGAHTFRLESVNGLNAGDTVNVKKATNLAWVQDLYMDVITEMPGVISENQWSSDMSYWDSLVKERTIKAVDQATNTITLKEPLDDSLDMKYGVSTVTKFSTLGRIENVGIENIQLISRFDKAVTSVSTSFGMTYKQYEDELHAQVGVRFSDAQNVWVRNYTTYHIDVAVTATNGVKWLTIQDANVLEPVSKTTAGERRYGFSISGGQLVLTQRAFARYPRHGYIVMGGISGPNVFYNSTATYSMDASEPHLRWSSGGLYDSMNARIYIQNRWNNGTAHGWAGVNYTLWNNNGPYIISQPPLDANYLFGQSAASVRVPFIMENVDPGKVPNFPAYEYSNGTAVNPASLYIQQLTDRLGLQAVANISSSTVPNYIDESGTLNTYVPKLTGIYLDGQLINGFNPETTTYTVPIPLDYENLPVLTAVGENGSTVTITMPNDAAKSPFIITVHKGTDIDGSYSVNYDIIPKTETITASNGSSSVINLIDSNKDTSWSASSNGGVWVRFYLGDMPKMINSVSIGFNKDTQNRRQYYFDIETSMDGINWTKQSNPAWQLDNLGNGHIMSHQVLPGTESSLSDVETFLLGTPVQARLVRITGYGTRIGTGTGTATANSYFSMELGVTDGGTVDTIPPVWPVNSSMTASNVSPSGATLNWSAAADNIGVTGYKIYTVTGNTYSEIASLSSPLTQYNLTQLNPDSNYTFTVKAADGAGNWSMYGPSASIHTPTNASVSLVTYINLSSSGGSAIHTKGGTLQLSATVLPVNASNKSVTWSVYNIDGSATNLGTIDQNGLLTALLNGTVKVEAAAKDSSGVKGQMMITISGQDAAPALSATLLGSSSVNSGQPLDLIYGLNNGIQTVNGKIYAQDLTINYDPVQLEWLSVTPLLNGIFISKSETLGQVRIIAASEGSNYAINPNNSGAILKLGFKARSISQSATSAVTVTKVAVSGGDGIVSQAEGATYTVQIHVVDKAPLNALIQDAQALYNSAVEGNQPGQYPAGAKAILQAAIDKARAAAGSVTASQEQVTQELQHLNASVQSFVASVHIALQGDLNGDNIINIGDLAIVASHYGETLGSPNWLNSADINKDGVIDIVDLAAVAQKIITP</sequence>
<dbReference type="Pfam" id="PF00404">
    <property type="entry name" value="Dockerin_1"/>
    <property type="match status" value="1"/>
</dbReference>
<dbReference type="Pfam" id="PF00963">
    <property type="entry name" value="Cohesin"/>
    <property type="match status" value="1"/>
</dbReference>
<dbReference type="Gene3D" id="2.60.40.10">
    <property type="entry name" value="Immunoglobulins"/>
    <property type="match status" value="1"/>
</dbReference>
<dbReference type="InterPro" id="IPR016134">
    <property type="entry name" value="Dockerin_dom"/>
</dbReference>
<evidence type="ECO:0000313" key="4">
    <source>
        <dbReference type="EMBL" id="MCR8633429.1"/>
    </source>
</evidence>
<dbReference type="PROSITE" id="PS50022">
    <property type="entry name" value="FA58C_3"/>
    <property type="match status" value="2"/>
</dbReference>
<dbReference type="Pfam" id="PF00041">
    <property type="entry name" value="fn3"/>
    <property type="match status" value="1"/>
</dbReference>
<dbReference type="InterPro" id="IPR011050">
    <property type="entry name" value="Pectin_lyase_fold/virulence"/>
</dbReference>
<dbReference type="InterPro" id="IPR000421">
    <property type="entry name" value="FA58C"/>
</dbReference>
<organism evidence="4 5">
    <name type="scientific">Paenibacillus radicis</name>
    <name type="common">ex Xue et al. 2023</name>
    <dbReference type="NCBI Taxonomy" id="2972489"/>
    <lineage>
        <taxon>Bacteria</taxon>
        <taxon>Bacillati</taxon>
        <taxon>Bacillota</taxon>
        <taxon>Bacilli</taxon>
        <taxon>Bacillales</taxon>
        <taxon>Paenibacillaceae</taxon>
        <taxon>Paenibacillus</taxon>
    </lineage>
</organism>